<dbReference type="Proteomes" id="UP000053825">
    <property type="component" value="Unassembled WGS sequence"/>
</dbReference>
<protein>
    <submittedName>
        <fullName evidence="2">Uncharacterized protein</fullName>
    </submittedName>
</protein>
<feature type="region of interest" description="Disordered" evidence="1">
    <location>
        <begin position="1"/>
        <end position="51"/>
    </location>
</feature>
<evidence type="ECO:0000313" key="3">
    <source>
        <dbReference type="Proteomes" id="UP000053825"/>
    </source>
</evidence>
<evidence type="ECO:0000256" key="1">
    <source>
        <dbReference type="SAM" id="MobiDB-lite"/>
    </source>
</evidence>
<keyword evidence="3" id="KW-1185">Reference proteome</keyword>
<feature type="compositionally biased region" description="Basic and acidic residues" evidence="1">
    <location>
        <begin position="39"/>
        <end position="51"/>
    </location>
</feature>
<proteinExistence type="predicted"/>
<sequence length="51" mass="5696">MPPPDQGIKLTSARNKPPCANASKKQKPREPLLSITDALFRRQDDNTPPRV</sequence>
<name>A0A0L7RK56_9HYME</name>
<dbReference type="AlphaFoldDB" id="A0A0L7RK56"/>
<gene>
    <name evidence="2" type="ORF">WH47_06136</name>
</gene>
<accession>A0A0L7RK56</accession>
<reference evidence="2 3" key="1">
    <citation type="submission" date="2015-07" db="EMBL/GenBank/DDBJ databases">
        <title>The genome of Habropoda laboriosa.</title>
        <authorList>
            <person name="Pan H."/>
            <person name="Kapheim K."/>
        </authorList>
    </citation>
    <scope>NUCLEOTIDE SEQUENCE [LARGE SCALE GENOMIC DNA]</scope>
    <source>
        <strain evidence="2">0110345459</strain>
    </source>
</reference>
<dbReference type="EMBL" id="KQ414576">
    <property type="protein sequence ID" value="KOC71214.1"/>
    <property type="molecule type" value="Genomic_DNA"/>
</dbReference>
<organism evidence="2 3">
    <name type="scientific">Habropoda laboriosa</name>
    <dbReference type="NCBI Taxonomy" id="597456"/>
    <lineage>
        <taxon>Eukaryota</taxon>
        <taxon>Metazoa</taxon>
        <taxon>Ecdysozoa</taxon>
        <taxon>Arthropoda</taxon>
        <taxon>Hexapoda</taxon>
        <taxon>Insecta</taxon>
        <taxon>Pterygota</taxon>
        <taxon>Neoptera</taxon>
        <taxon>Endopterygota</taxon>
        <taxon>Hymenoptera</taxon>
        <taxon>Apocrita</taxon>
        <taxon>Aculeata</taxon>
        <taxon>Apoidea</taxon>
        <taxon>Anthophila</taxon>
        <taxon>Apidae</taxon>
        <taxon>Habropoda</taxon>
    </lineage>
</organism>
<evidence type="ECO:0000313" key="2">
    <source>
        <dbReference type="EMBL" id="KOC71214.1"/>
    </source>
</evidence>